<keyword evidence="5" id="KW-1185">Reference proteome</keyword>
<dbReference type="GO" id="GO:0043596">
    <property type="term" value="C:nuclear replication fork"/>
    <property type="evidence" value="ECO:0007669"/>
    <property type="project" value="TreeGrafter"/>
</dbReference>
<evidence type="ECO:0000259" key="2">
    <source>
        <dbReference type="PROSITE" id="PS51192"/>
    </source>
</evidence>
<dbReference type="InterPro" id="IPR000330">
    <property type="entry name" value="SNF2_N"/>
</dbReference>
<dbReference type="InterPro" id="IPR049730">
    <property type="entry name" value="SNF2/RAD54-like_C"/>
</dbReference>
<comment type="caution">
    <text evidence="4">The sequence shown here is derived from an EMBL/GenBank/DDBJ whole genome shotgun (WGS) entry which is preliminary data.</text>
</comment>
<dbReference type="GO" id="GO:0031297">
    <property type="term" value="P:replication fork processing"/>
    <property type="evidence" value="ECO:0007669"/>
    <property type="project" value="TreeGrafter"/>
</dbReference>
<dbReference type="PROSITE" id="PS51192">
    <property type="entry name" value="HELICASE_ATP_BIND_1"/>
    <property type="match status" value="1"/>
</dbReference>
<feature type="domain" description="Helicase C-terminal" evidence="3">
    <location>
        <begin position="451"/>
        <end position="618"/>
    </location>
</feature>
<dbReference type="SUPFAM" id="SSF52540">
    <property type="entry name" value="P-loop containing nucleoside triphosphate hydrolases"/>
    <property type="match status" value="2"/>
</dbReference>
<dbReference type="AlphaFoldDB" id="A0AA36NFE9"/>
<dbReference type="SMART" id="SM00490">
    <property type="entry name" value="HELICc"/>
    <property type="match status" value="1"/>
</dbReference>
<feature type="non-terminal residue" evidence="4">
    <location>
        <position position="639"/>
    </location>
</feature>
<dbReference type="InterPro" id="IPR027417">
    <property type="entry name" value="P-loop_NTPase"/>
</dbReference>
<gene>
    <name evidence="4" type="ORF">EVOR1521_LOCUS26787</name>
</gene>
<dbReference type="GO" id="GO:0005524">
    <property type="term" value="F:ATP binding"/>
    <property type="evidence" value="ECO:0007669"/>
    <property type="project" value="InterPro"/>
</dbReference>
<proteinExistence type="predicted"/>
<reference evidence="4" key="1">
    <citation type="submission" date="2023-08" db="EMBL/GenBank/DDBJ databases">
        <authorList>
            <person name="Chen Y."/>
            <person name="Shah S."/>
            <person name="Dougan E. K."/>
            <person name="Thang M."/>
            <person name="Chan C."/>
        </authorList>
    </citation>
    <scope>NUCLEOTIDE SEQUENCE</scope>
</reference>
<feature type="domain" description="Helicase ATP-binding" evidence="2">
    <location>
        <begin position="232"/>
        <end position="390"/>
    </location>
</feature>
<evidence type="ECO:0000313" key="5">
    <source>
        <dbReference type="Proteomes" id="UP001178507"/>
    </source>
</evidence>
<dbReference type="Proteomes" id="UP001178507">
    <property type="component" value="Unassembled WGS sequence"/>
</dbReference>
<evidence type="ECO:0008006" key="6">
    <source>
        <dbReference type="Google" id="ProtNLM"/>
    </source>
</evidence>
<dbReference type="InterPro" id="IPR014001">
    <property type="entry name" value="Helicase_ATP-bd"/>
</dbReference>
<sequence>MDAVFNAGKFKGRWFSDVAGSESAFCAWAKKQKQPPGYLRAFVEYLKTGRRGQRSLDTVVVTHPRVKEPKAEEKEKPGQGLKFDFTMALELVSPDEFEVGPEDADLEVPRTLRNALSQRPDATPAAANSRWRFAAKSYVAVLRWLEWNPEFRCRVSSVPGWVLMNVPAFRDAADQVQAVNSLRLSSATLQLLAELPKPAPKPAPKPPDPAKEKLNLEGLGGTLLPFQVEAVKIGLERHGRLLLGDEMGLGKTVTALALARHFAKEWPCLVLAPAPLCRVWQEHALTWLNLKPEEVVVIRSSKDVVPSSAQMVVVSYTLITEERFQCRHDSKDYAVVILDECHMLRGANSQRSKAVGPIAKRARRVLLLTGTPLVARCQDAYPLLNALLADFPSPQDFAKRFTEASRLRELHVLLTAVMLRRTKENTLQQLPPKRRQRVVLDMSPPPPSEDEVEEQCSRLAKSKAAAVAEYMGCLTASGVRFLVFAHHLAMLDSLEAFLRTQAVPYIRIDGSTPMAQRSRYVDAFQQNQDVQVALLSLTACSQGITLNSASVVLFAELFWVPGVLLQAEDRAHRLGQASMVNVHYLVAPGSVDERMLAAVERRAKDAAAAVDGRRATGSLAPKAEAGVALEAVTGKRKPD</sequence>
<dbReference type="InterPro" id="IPR001650">
    <property type="entry name" value="Helicase_C-like"/>
</dbReference>
<evidence type="ECO:0000259" key="3">
    <source>
        <dbReference type="PROSITE" id="PS51194"/>
    </source>
</evidence>
<dbReference type="InterPro" id="IPR038718">
    <property type="entry name" value="SNF2-like_sf"/>
</dbReference>
<dbReference type="Pfam" id="PF00271">
    <property type="entry name" value="Helicase_C"/>
    <property type="match status" value="1"/>
</dbReference>
<accession>A0AA36NFE9</accession>
<evidence type="ECO:0000256" key="1">
    <source>
        <dbReference type="ARBA" id="ARBA00022801"/>
    </source>
</evidence>
<dbReference type="GO" id="GO:0006281">
    <property type="term" value="P:DNA repair"/>
    <property type="evidence" value="ECO:0007669"/>
    <property type="project" value="TreeGrafter"/>
</dbReference>
<dbReference type="PANTHER" id="PTHR45766:SF6">
    <property type="entry name" value="SWI_SNF-RELATED MATRIX-ASSOCIATED ACTIN-DEPENDENT REGULATOR OF CHROMATIN SUBFAMILY A-LIKE PROTEIN 1"/>
    <property type="match status" value="1"/>
</dbReference>
<name>A0AA36NFE9_9DINO</name>
<keyword evidence="1" id="KW-0378">Hydrolase</keyword>
<dbReference type="PROSITE" id="PS51194">
    <property type="entry name" value="HELICASE_CTER"/>
    <property type="match status" value="1"/>
</dbReference>
<protein>
    <recommendedName>
        <fullName evidence="6">SWI/SNF-related matrix-associated actin-dependent regulator of chromatin subfamily A-like protein 1</fullName>
    </recommendedName>
</protein>
<dbReference type="SMART" id="SM00487">
    <property type="entry name" value="DEXDc"/>
    <property type="match status" value="1"/>
</dbReference>
<dbReference type="CDD" id="cd18793">
    <property type="entry name" value="SF2_C_SNF"/>
    <property type="match status" value="1"/>
</dbReference>
<dbReference type="Pfam" id="PF00176">
    <property type="entry name" value="SNF2-rel_dom"/>
    <property type="match status" value="1"/>
</dbReference>
<dbReference type="EMBL" id="CAUJNA010003535">
    <property type="protein sequence ID" value="CAJ1404329.1"/>
    <property type="molecule type" value="Genomic_DNA"/>
</dbReference>
<evidence type="ECO:0000313" key="4">
    <source>
        <dbReference type="EMBL" id="CAJ1404329.1"/>
    </source>
</evidence>
<dbReference type="PANTHER" id="PTHR45766">
    <property type="entry name" value="DNA ANNEALING HELICASE AND ENDONUCLEASE ZRANB3 FAMILY MEMBER"/>
    <property type="match status" value="1"/>
</dbReference>
<dbReference type="GO" id="GO:0016787">
    <property type="term" value="F:hydrolase activity"/>
    <property type="evidence" value="ECO:0007669"/>
    <property type="project" value="UniProtKB-KW"/>
</dbReference>
<dbReference type="Gene3D" id="3.40.50.300">
    <property type="entry name" value="P-loop containing nucleotide triphosphate hydrolases"/>
    <property type="match status" value="1"/>
</dbReference>
<dbReference type="Gene3D" id="3.40.50.10810">
    <property type="entry name" value="Tandem AAA-ATPase domain"/>
    <property type="match status" value="1"/>
</dbReference>
<organism evidence="4 5">
    <name type="scientific">Effrenium voratum</name>
    <dbReference type="NCBI Taxonomy" id="2562239"/>
    <lineage>
        <taxon>Eukaryota</taxon>
        <taxon>Sar</taxon>
        <taxon>Alveolata</taxon>
        <taxon>Dinophyceae</taxon>
        <taxon>Suessiales</taxon>
        <taxon>Symbiodiniaceae</taxon>
        <taxon>Effrenium</taxon>
    </lineage>
</organism>